<evidence type="ECO:0008006" key="4">
    <source>
        <dbReference type="Google" id="ProtNLM"/>
    </source>
</evidence>
<dbReference type="RefSeq" id="WP_224416677.1">
    <property type="nucleotide sequence ID" value="NZ_JAGXFC010000001.1"/>
</dbReference>
<name>A0ABS7WU94_9GAMM</name>
<comment type="caution">
    <text evidence="2">The sequence shown here is derived from an EMBL/GenBank/DDBJ whole genome shotgun (WGS) entry which is preliminary data.</text>
</comment>
<accession>A0ABS7WU94</accession>
<protein>
    <recommendedName>
        <fullName evidence="4">DUF4870 domain-containing protein</fullName>
    </recommendedName>
</protein>
<feature type="transmembrane region" description="Helical" evidence="1">
    <location>
        <begin position="20"/>
        <end position="46"/>
    </location>
</feature>
<reference evidence="2 3" key="1">
    <citation type="submission" date="2021-05" db="EMBL/GenBank/DDBJ databases">
        <title>Petroleum and Energy Research Collection (APPE): ex situ preservation of microbial diversity associated with the oil industry and exploitation of its biotechnological potential.</title>
        <authorList>
            <person name="Paixao C.T.M."/>
            <person name="Gomes M.B."/>
            <person name="Oliveira V.M."/>
        </authorList>
    </citation>
    <scope>NUCLEOTIDE SEQUENCE [LARGE SCALE GENOMIC DNA]</scope>
    <source>
        <strain evidence="2 3">LIT2</strain>
    </source>
</reference>
<keyword evidence="1" id="KW-0812">Transmembrane</keyword>
<evidence type="ECO:0000313" key="3">
    <source>
        <dbReference type="Proteomes" id="UP001319883"/>
    </source>
</evidence>
<evidence type="ECO:0000256" key="1">
    <source>
        <dbReference type="SAM" id="Phobius"/>
    </source>
</evidence>
<dbReference type="Proteomes" id="UP001319883">
    <property type="component" value="Unassembled WGS sequence"/>
</dbReference>
<dbReference type="EMBL" id="JAGXFD010000001">
    <property type="protein sequence ID" value="MBZ9566176.1"/>
    <property type="molecule type" value="Genomic_DNA"/>
</dbReference>
<organism evidence="2 3">
    <name type="scientific">Modicisalibacter tunisiensis</name>
    <dbReference type="NCBI Taxonomy" id="390637"/>
    <lineage>
        <taxon>Bacteria</taxon>
        <taxon>Pseudomonadati</taxon>
        <taxon>Pseudomonadota</taxon>
        <taxon>Gammaproteobacteria</taxon>
        <taxon>Oceanospirillales</taxon>
        <taxon>Halomonadaceae</taxon>
        <taxon>Modicisalibacter</taxon>
    </lineage>
</organism>
<gene>
    <name evidence="2" type="ORF">KGQ91_00490</name>
</gene>
<keyword evidence="1" id="KW-1133">Transmembrane helix</keyword>
<feature type="transmembrane region" description="Helical" evidence="1">
    <location>
        <begin position="67"/>
        <end position="97"/>
    </location>
</feature>
<evidence type="ECO:0000313" key="2">
    <source>
        <dbReference type="EMBL" id="MBZ9566176.1"/>
    </source>
</evidence>
<keyword evidence="1" id="KW-0472">Membrane</keyword>
<sequence>MMARDPVADTPHSSDTTMPLVVYILLLAGFVVGITPLIGVVIAYVYRGKGPAWRDAHYRYQIRTFWIGLLYSLVAVALSLLGIGLLAMIVLAAWLIVRCVKGMMALQERRPPARVTTWAW</sequence>
<keyword evidence="3" id="KW-1185">Reference proteome</keyword>
<proteinExistence type="predicted"/>